<keyword evidence="1" id="KW-0732">Signal</keyword>
<proteinExistence type="predicted"/>
<name>A0A6B0YS72_9CHLR</name>
<dbReference type="PROSITE" id="PS51318">
    <property type="entry name" value="TAT"/>
    <property type="match status" value="1"/>
</dbReference>
<dbReference type="Pfam" id="PF13416">
    <property type="entry name" value="SBP_bac_8"/>
    <property type="match status" value="1"/>
</dbReference>
<dbReference type="PANTHER" id="PTHR43649:SF12">
    <property type="entry name" value="DIACETYLCHITOBIOSE BINDING PROTEIN DASA"/>
    <property type="match status" value="1"/>
</dbReference>
<sequence>MIRRTVSRRDFLALSGATTAGAVLAACGPAAAPAAESDDGDMPAAEGYNIVYTYPHPDTNMLGGNQRLILERYDSMVPGTDVQVELKTGYEMSRVQADLAAGTAPDLFWAGYTSVIQAIDEGLIVNQQEYMEAAGVDFDDFVDGIEAIYAPPTVGGYFWGMPYEQVVVLFAYNVAALEESGMDPPPKDWTWDELIEWGVAVTRDVNGKRPDEDGFDPNEVDIWGVAYWQHFAIQEYLPWTAGQLYVDETRTKATINNDGVRDSLQYLRDAYASGAATEKPPEKGLVSGKVVFQEVGNWGLLDFEKQIGEGGLGALYTPSHPVHQITATPWYDKELWMPVQDDKNREAAAYEFSEWWALGDPYLEFCLETGYFPFTKSHFADQRWLDAIAGKEFMEIAGEMPAYATNTRFWALFKGAQEAQQSMYELWDLAVHTDEDLGVLMAAAEAEVQRIIDKYN</sequence>
<dbReference type="AlphaFoldDB" id="A0A6B0YS72"/>
<gene>
    <name evidence="2" type="ORF">F4Y42_08370</name>
</gene>
<dbReference type="NCBIfam" id="TIGR01409">
    <property type="entry name" value="TAT_signal_seq"/>
    <property type="match status" value="1"/>
</dbReference>
<feature type="chain" id="PRO_5025598946" evidence="1">
    <location>
        <begin position="26"/>
        <end position="456"/>
    </location>
</feature>
<evidence type="ECO:0000313" key="2">
    <source>
        <dbReference type="EMBL" id="MXY93447.1"/>
    </source>
</evidence>
<dbReference type="PANTHER" id="PTHR43649">
    <property type="entry name" value="ARABINOSE-BINDING PROTEIN-RELATED"/>
    <property type="match status" value="1"/>
</dbReference>
<protein>
    <submittedName>
        <fullName evidence="2">Extracellular solute-binding protein</fullName>
    </submittedName>
</protein>
<feature type="signal peptide" evidence="1">
    <location>
        <begin position="1"/>
        <end position="25"/>
    </location>
</feature>
<organism evidence="2">
    <name type="scientific">Caldilineaceae bacterium SB0664_bin_27</name>
    <dbReference type="NCBI Taxonomy" id="2605260"/>
    <lineage>
        <taxon>Bacteria</taxon>
        <taxon>Bacillati</taxon>
        <taxon>Chloroflexota</taxon>
        <taxon>Caldilineae</taxon>
        <taxon>Caldilineales</taxon>
        <taxon>Caldilineaceae</taxon>
    </lineage>
</organism>
<accession>A0A6B0YS72</accession>
<evidence type="ECO:0000256" key="1">
    <source>
        <dbReference type="SAM" id="SignalP"/>
    </source>
</evidence>
<dbReference type="InterPro" id="IPR050490">
    <property type="entry name" value="Bact_solute-bd_prot1"/>
</dbReference>
<dbReference type="SUPFAM" id="SSF53850">
    <property type="entry name" value="Periplasmic binding protein-like II"/>
    <property type="match status" value="1"/>
</dbReference>
<comment type="caution">
    <text evidence="2">The sequence shown here is derived from an EMBL/GenBank/DDBJ whole genome shotgun (WGS) entry which is preliminary data.</text>
</comment>
<dbReference type="EMBL" id="VXRG01000068">
    <property type="protein sequence ID" value="MXY93447.1"/>
    <property type="molecule type" value="Genomic_DNA"/>
</dbReference>
<reference evidence="2" key="1">
    <citation type="submission" date="2019-09" db="EMBL/GenBank/DDBJ databases">
        <title>Characterisation of the sponge microbiome using genome-centric metagenomics.</title>
        <authorList>
            <person name="Engelberts J.P."/>
            <person name="Robbins S.J."/>
            <person name="De Goeij J.M."/>
            <person name="Aranda M."/>
            <person name="Bell S.C."/>
            <person name="Webster N.S."/>
        </authorList>
    </citation>
    <scope>NUCLEOTIDE SEQUENCE</scope>
    <source>
        <strain evidence="2">SB0664_bin_27</strain>
    </source>
</reference>
<dbReference type="InterPro" id="IPR019546">
    <property type="entry name" value="TAT_signal_bac_arc"/>
</dbReference>
<dbReference type="Gene3D" id="3.40.190.10">
    <property type="entry name" value="Periplasmic binding protein-like II"/>
    <property type="match status" value="1"/>
</dbReference>
<dbReference type="PROSITE" id="PS51257">
    <property type="entry name" value="PROKAR_LIPOPROTEIN"/>
    <property type="match status" value="1"/>
</dbReference>
<dbReference type="InterPro" id="IPR006311">
    <property type="entry name" value="TAT_signal"/>
</dbReference>
<dbReference type="InterPro" id="IPR006059">
    <property type="entry name" value="SBP"/>
</dbReference>